<protein>
    <submittedName>
        <fullName evidence="2">Uncharacterized protein</fullName>
    </submittedName>
</protein>
<feature type="region of interest" description="Disordered" evidence="1">
    <location>
        <begin position="31"/>
        <end position="50"/>
    </location>
</feature>
<dbReference type="Proteomes" id="UP000005837">
    <property type="component" value="Unassembled WGS sequence"/>
</dbReference>
<dbReference type="HOGENOM" id="CLU_3117358_0_0_4"/>
<dbReference type="AlphaFoldDB" id="C0DT28"/>
<evidence type="ECO:0000313" key="3">
    <source>
        <dbReference type="Proteomes" id="UP000005837"/>
    </source>
</evidence>
<proteinExistence type="predicted"/>
<accession>C0DT28</accession>
<name>C0DT28_EIKCO</name>
<sequence length="50" mass="6026">MLLRKVFLFFINRLIHDLIFTRGSHPARPFYFPTQPDRKGTAYDSPDSRW</sequence>
<evidence type="ECO:0000256" key="1">
    <source>
        <dbReference type="SAM" id="MobiDB-lite"/>
    </source>
</evidence>
<comment type="caution">
    <text evidence="2">The sequence shown here is derived from an EMBL/GenBank/DDBJ whole genome shotgun (WGS) entry which is preliminary data.</text>
</comment>
<feature type="compositionally biased region" description="Basic and acidic residues" evidence="1">
    <location>
        <begin position="36"/>
        <end position="50"/>
    </location>
</feature>
<dbReference type="EMBL" id="ACEA01000012">
    <property type="protein sequence ID" value="EEG24733.1"/>
    <property type="molecule type" value="Genomic_DNA"/>
</dbReference>
<gene>
    <name evidence="2" type="ORF">EIKCOROL_00502</name>
</gene>
<reference evidence="2 3" key="1">
    <citation type="submission" date="2009-01" db="EMBL/GenBank/DDBJ databases">
        <authorList>
            <person name="Fulton L."/>
            <person name="Clifton S."/>
            <person name="Chinwalla A.T."/>
            <person name="Mitreva M."/>
            <person name="Sodergren E."/>
            <person name="Weinstock G."/>
            <person name="Clifton S."/>
            <person name="Dooling D.J."/>
            <person name="Fulton B."/>
            <person name="Minx P."/>
            <person name="Pepin K.H."/>
            <person name="Johnson M."/>
            <person name="Bhonagiri V."/>
            <person name="Nash W.E."/>
            <person name="Mardis E.R."/>
            <person name="Wilson R.K."/>
        </authorList>
    </citation>
    <scope>NUCLEOTIDE SEQUENCE [LARGE SCALE GENOMIC DNA]</scope>
    <source>
        <strain evidence="2 3">ATCC 23834</strain>
    </source>
</reference>
<organism evidence="2 3">
    <name type="scientific">Eikenella corrodens ATCC 23834</name>
    <dbReference type="NCBI Taxonomy" id="546274"/>
    <lineage>
        <taxon>Bacteria</taxon>
        <taxon>Pseudomonadati</taxon>
        <taxon>Pseudomonadota</taxon>
        <taxon>Betaproteobacteria</taxon>
        <taxon>Neisseriales</taxon>
        <taxon>Neisseriaceae</taxon>
        <taxon>Eikenella</taxon>
    </lineage>
</organism>
<evidence type="ECO:0000313" key="2">
    <source>
        <dbReference type="EMBL" id="EEG24733.1"/>
    </source>
</evidence>